<evidence type="ECO:0000313" key="3">
    <source>
        <dbReference type="Proteomes" id="UP001164768"/>
    </source>
</evidence>
<dbReference type="EMBL" id="CP113117">
    <property type="protein sequence ID" value="WAD01623.1"/>
    <property type="molecule type" value="Genomic_DNA"/>
</dbReference>
<dbReference type="Proteomes" id="UP001164768">
    <property type="component" value="Chromosome"/>
</dbReference>
<organism evidence="2 3">
    <name type="scientific">Levilactobacillus brevis</name>
    <name type="common">Lactobacillus brevis</name>
    <dbReference type="NCBI Taxonomy" id="1580"/>
    <lineage>
        <taxon>Bacteria</taxon>
        <taxon>Bacillati</taxon>
        <taxon>Bacillota</taxon>
        <taxon>Bacilli</taxon>
        <taxon>Lactobacillales</taxon>
        <taxon>Lactobacillaceae</taxon>
        <taxon>Levilactobacillus</taxon>
    </lineage>
</organism>
<reference evidence="2" key="1">
    <citation type="submission" date="2022-11" db="EMBL/GenBank/DDBJ databases">
        <title>Whole genome sequence of Levilactobacillus brevis SMB091.</title>
        <authorList>
            <person name="Kim J.-M."/>
            <person name="Kim O.-C."/>
            <person name="Choi Y.H."/>
            <person name="Han N.S."/>
            <person name="Hurh B."/>
        </authorList>
    </citation>
    <scope>NUCLEOTIDE SEQUENCE</scope>
    <source>
        <strain evidence="2">SMB091</strain>
    </source>
</reference>
<dbReference type="AlphaFoldDB" id="A0AB38X4M0"/>
<evidence type="ECO:0000256" key="1">
    <source>
        <dbReference type="SAM" id="SignalP"/>
    </source>
</evidence>
<dbReference type="RefSeq" id="WP_267668443.1">
    <property type="nucleotide sequence ID" value="NZ_CP113117.1"/>
</dbReference>
<keyword evidence="1" id="KW-0732">Signal</keyword>
<accession>A0AB38X4M0</accession>
<proteinExistence type="predicted"/>
<sequence length="141" mass="15713">MKKLTHKYAAALMLLGVVAGMELAAGTTTASAKTSNTSPWEYGKTGKYAWSAPKDDAAPLYYTNTKKNGYIWNKIFTKNCTISKTINMLHGTLKNRSNVTEKCITRLPVIKYQDMYGTAMLPLLFLRELVRSNQIVAILNT</sequence>
<gene>
    <name evidence="2" type="ORF">ORR04_12025</name>
</gene>
<protein>
    <submittedName>
        <fullName evidence="2">Uncharacterized protein</fullName>
    </submittedName>
</protein>
<feature type="signal peptide" evidence="1">
    <location>
        <begin position="1"/>
        <end position="24"/>
    </location>
</feature>
<feature type="chain" id="PRO_5044213192" evidence="1">
    <location>
        <begin position="25"/>
        <end position="141"/>
    </location>
</feature>
<evidence type="ECO:0000313" key="2">
    <source>
        <dbReference type="EMBL" id="WAD01623.1"/>
    </source>
</evidence>
<name>A0AB38X4M0_LEVBR</name>